<gene>
    <name evidence="2" type="ORF">BpHYR1_026041</name>
</gene>
<organism evidence="2 3">
    <name type="scientific">Brachionus plicatilis</name>
    <name type="common">Marine rotifer</name>
    <name type="synonym">Brachionus muelleri</name>
    <dbReference type="NCBI Taxonomy" id="10195"/>
    <lineage>
        <taxon>Eukaryota</taxon>
        <taxon>Metazoa</taxon>
        <taxon>Spiralia</taxon>
        <taxon>Gnathifera</taxon>
        <taxon>Rotifera</taxon>
        <taxon>Eurotatoria</taxon>
        <taxon>Monogononta</taxon>
        <taxon>Pseudotrocha</taxon>
        <taxon>Ploima</taxon>
        <taxon>Brachionidae</taxon>
        <taxon>Brachionus</taxon>
    </lineage>
</organism>
<dbReference type="Proteomes" id="UP000276133">
    <property type="component" value="Unassembled WGS sequence"/>
</dbReference>
<feature type="signal peptide" evidence="1">
    <location>
        <begin position="1"/>
        <end position="29"/>
    </location>
</feature>
<name>A0A3M7T036_BRAPC</name>
<reference evidence="2 3" key="1">
    <citation type="journal article" date="2018" name="Sci. Rep.">
        <title>Genomic signatures of local adaptation to the degree of environmental predictability in rotifers.</title>
        <authorList>
            <person name="Franch-Gras L."/>
            <person name="Hahn C."/>
            <person name="Garcia-Roger E.M."/>
            <person name="Carmona M.J."/>
            <person name="Serra M."/>
            <person name="Gomez A."/>
        </authorList>
    </citation>
    <scope>NUCLEOTIDE SEQUENCE [LARGE SCALE GENOMIC DNA]</scope>
    <source>
        <strain evidence="2">HYR1</strain>
    </source>
</reference>
<keyword evidence="3" id="KW-1185">Reference proteome</keyword>
<protein>
    <submittedName>
        <fullName evidence="2">Uncharacterized protein</fullName>
    </submittedName>
</protein>
<feature type="chain" id="PRO_5018283295" evidence="1">
    <location>
        <begin position="30"/>
        <end position="69"/>
    </location>
</feature>
<dbReference type="AlphaFoldDB" id="A0A3M7T036"/>
<evidence type="ECO:0000313" key="2">
    <source>
        <dbReference type="EMBL" id="RNA41372.1"/>
    </source>
</evidence>
<sequence>MKNPFQFYKLLNIFVNLVNLAALSSLSKSKDEVSLTDSEGTPWCIEISFDQRLEIAQITIISYLDLKIF</sequence>
<accession>A0A3M7T036</accession>
<keyword evidence="1" id="KW-0732">Signal</keyword>
<comment type="caution">
    <text evidence="2">The sequence shown here is derived from an EMBL/GenBank/DDBJ whole genome shotgun (WGS) entry which is preliminary data.</text>
</comment>
<evidence type="ECO:0000313" key="3">
    <source>
        <dbReference type="Proteomes" id="UP000276133"/>
    </source>
</evidence>
<proteinExistence type="predicted"/>
<evidence type="ECO:0000256" key="1">
    <source>
        <dbReference type="SAM" id="SignalP"/>
    </source>
</evidence>
<dbReference type="EMBL" id="REGN01000509">
    <property type="protein sequence ID" value="RNA41372.1"/>
    <property type="molecule type" value="Genomic_DNA"/>
</dbReference>